<evidence type="ECO:0000256" key="19">
    <source>
        <dbReference type="SAM" id="Coils"/>
    </source>
</evidence>
<gene>
    <name evidence="25" type="ORF">UY3_01235</name>
</gene>
<dbReference type="InterPro" id="IPR018142">
    <property type="entry name" value="Somatostatin/Cortistatin_C"/>
</dbReference>
<dbReference type="InterPro" id="IPR011009">
    <property type="entry name" value="Kinase-like_dom_sf"/>
</dbReference>
<dbReference type="InterPro" id="IPR057564">
    <property type="entry name" value="HEAT_ATR"/>
</dbReference>
<evidence type="ECO:0000313" key="26">
    <source>
        <dbReference type="Proteomes" id="UP000031443"/>
    </source>
</evidence>
<dbReference type="Pfam" id="PF00454">
    <property type="entry name" value="PI3_PI4_kinase"/>
    <property type="match status" value="1"/>
</dbReference>
<evidence type="ECO:0000259" key="23">
    <source>
        <dbReference type="PROSITE" id="PS51189"/>
    </source>
</evidence>
<feature type="coiled-coil region" evidence="19">
    <location>
        <begin position="1387"/>
        <end position="1431"/>
    </location>
</feature>
<dbReference type="Pfam" id="PF03002">
    <property type="entry name" value="Somatostatin"/>
    <property type="match status" value="1"/>
</dbReference>
<dbReference type="GO" id="GO:0006396">
    <property type="term" value="P:RNA processing"/>
    <property type="evidence" value="ECO:0007669"/>
    <property type="project" value="InterPro"/>
</dbReference>
<keyword evidence="9" id="KW-0677">Repeat</keyword>
<dbReference type="SMART" id="SM00146">
    <property type="entry name" value="PI3Kc"/>
    <property type="match status" value="1"/>
</dbReference>
<reference evidence="26" key="1">
    <citation type="journal article" date="2013" name="Nat. Genet.">
        <title>The draft genomes of soft-shell turtle and green sea turtle yield insights into the development and evolution of the turtle-specific body plan.</title>
        <authorList>
            <person name="Wang Z."/>
            <person name="Pascual-Anaya J."/>
            <person name="Zadissa A."/>
            <person name="Li W."/>
            <person name="Niimura Y."/>
            <person name="Huang Z."/>
            <person name="Li C."/>
            <person name="White S."/>
            <person name="Xiong Z."/>
            <person name="Fang D."/>
            <person name="Wang B."/>
            <person name="Ming Y."/>
            <person name="Chen Y."/>
            <person name="Zheng Y."/>
            <person name="Kuraku S."/>
            <person name="Pignatelli M."/>
            <person name="Herrero J."/>
            <person name="Beal K."/>
            <person name="Nozawa M."/>
            <person name="Li Q."/>
            <person name="Wang J."/>
            <person name="Zhang H."/>
            <person name="Yu L."/>
            <person name="Shigenobu S."/>
            <person name="Wang J."/>
            <person name="Liu J."/>
            <person name="Flicek P."/>
            <person name="Searle S."/>
            <person name="Wang J."/>
            <person name="Kuratani S."/>
            <person name="Yin Y."/>
            <person name="Aken B."/>
            <person name="Zhang G."/>
            <person name="Irie N."/>
        </authorList>
    </citation>
    <scope>NUCLEOTIDE SEQUENCE [LARGE SCALE GENOMIC DNA]</scope>
</reference>
<evidence type="ECO:0000256" key="14">
    <source>
        <dbReference type="ARBA" id="ARBA00023306"/>
    </source>
</evidence>
<comment type="similarity">
    <text evidence="4">Belongs to the PI3/PI4-kinase family.</text>
</comment>
<dbReference type="GO" id="GO:0045893">
    <property type="term" value="P:positive regulation of DNA-templated transcription"/>
    <property type="evidence" value="ECO:0007669"/>
    <property type="project" value="UniProtKB-ARBA"/>
</dbReference>
<evidence type="ECO:0000256" key="12">
    <source>
        <dbReference type="ARBA" id="ARBA00022840"/>
    </source>
</evidence>
<dbReference type="CDD" id="cd05169">
    <property type="entry name" value="PIKKc_TOR"/>
    <property type="match status" value="1"/>
</dbReference>
<evidence type="ECO:0000256" key="11">
    <source>
        <dbReference type="ARBA" id="ARBA00022777"/>
    </source>
</evidence>
<dbReference type="SMART" id="SM01345">
    <property type="entry name" value="Rapamycin_bind"/>
    <property type="match status" value="1"/>
</dbReference>
<dbReference type="InterPro" id="IPR050517">
    <property type="entry name" value="DDR_Repair_Kinase"/>
</dbReference>
<dbReference type="SUPFAM" id="SSF53098">
    <property type="entry name" value="Ribonuclease H-like"/>
    <property type="match status" value="1"/>
</dbReference>
<dbReference type="GO" id="GO:2000243">
    <property type="term" value="P:positive regulation of reproductive process"/>
    <property type="evidence" value="ECO:0007669"/>
    <property type="project" value="UniProtKB-ARBA"/>
</dbReference>
<dbReference type="InterPro" id="IPR018936">
    <property type="entry name" value="PI3/4_kinase_CS"/>
</dbReference>
<keyword evidence="11 25" id="KW-0418">Kinase</keyword>
<dbReference type="Pfam" id="PF08066">
    <property type="entry name" value="PMC2NT"/>
    <property type="match status" value="1"/>
</dbReference>
<name>M7CKC7_CHEMY</name>
<dbReference type="GO" id="GO:0005737">
    <property type="term" value="C:cytoplasm"/>
    <property type="evidence" value="ECO:0007669"/>
    <property type="project" value="TreeGrafter"/>
</dbReference>
<evidence type="ECO:0000256" key="1">
    <source>
        <dbReference type="ARBA" id="ARBA00004613"/>
    </source>
</evidence>
<evidence type="ECO:0000256" key="5">
    <source>
        <dbReference type="ARBA" id="ARBA00012513"/>
    </source>
</evidence>
<dbReference type="SMART" id="SM01343">
    <property type="entry name" value="FATC"/>
    <property type="match status" value="1"/>
</dbReference>
<comment type="catalytic activity">
    <reaction evidence="15">
        <text>L-threonyl-[protein] + ATP = O-phospho-L-threonyl-[protein] + ADP + H(+)</text>
        <dbReference type="Rhea" id="RHEA:46608"/>
        <dbReference type="Rhea" id="RHEA-COMP:11060"/>
        <dbReference type="Rhea" id="RHEA-COMP:11605"/>
        <dbReference type="ChEBI" id="CHEBI:15378"/>
        <dbReference type="ChEBI" id="CHEBI:30013"/>
        <dbReference type="ChEBI" id="CHEBI:30616"/>
        <dbReference type="ChEBI" id="CHEBI:61977"/>
        <dbReference type="ChEBI" id="CHEBI:456216"/>
        <dbReference type="EC" id="2.7.11.1"/>
    </reaction>
</comment>
<dbReference type="InterPro" id="IPR030373">
    <property type="entry name" value="PABS_CS"/>
</dbReference>
<accession>M7CKC7</accession>
<dbReference type="GO" id="GO:0045930">
    <property type="term" value="P:negative regulation of mitotic cell cycle"/>
    <property type="evidence" value="ECO:0007669"/>
    <property type="project" value="UniProtKB-ARBA"/>
</dbReference>
<dbReference type="PROSITE" id="PS01330">
    <property type="entry name" value="PABS_1"/>
    <property type="match status" value="1"/>
</dbReference>
<dbReference type="GO" id="GO:0005524">
    <property type="term" value="F:ATP binding"/>
    <property type="evidence" value="ECO:0007669"/>
    <property type="project" value="UniProtKB-KW"/>
</dbReference>
<keyword evidence="10" id="KW-0547">Nucleotide-binding</keyword>
<comment type="similarity">
    <text evidence="3">Belongs to the somatostatin family.</text>
</comment>
<dbReference type="HAMAP" id="MF_00198">
    <property type="entry name" value="Spermidine_synth"/>
    <property type="match status" value="1"/>
</dbReference>
<keyword evidence="26" id="KW-1185">Reference proteome</keyword>
<evidence type="ECO:0000256" key="7">
    <source>
        <dbReference type="ARBA" id="ARBA00022679"/>
    </source>
</evidence>
<dbReference type="GO" id="GO:0004674">
    <property type="term" value="F:protein serine/threonine kinase activity"/>
    <property type="evidence" value="ECO:0007669"/>
    <property type="project" value="UniProtKB-EC"/>
</dbReference>
<dbReference type="PROSITE" id="PS51189">
    <property type="entry name" value="FAT"/>
    <property type="match status" value="1"/>
</dbReference>
<dbReference type="Gene3D" id="3.30.420.10">
    <property type="entry name" value="Ribonuclease H-like superfamily/Ribonuclease H"/>
    <property type="match status" value="1"/>
</dbReference>
<keyword evidence="19" id="KW-0175">Coiled coil</keyword>
<dbReference type="GO" id="GO:0000176">
    <property type="term" value="C:nuclear exosome (RNase complex)"/>
    <property type="evidence" value="ECO:0007669"/>
    <property type="project" value="InterPro"/>
</dbReference>
<dbReference type="Proteomes" id="UP000031443">
    <property type="component" value="Unassembled WGS sequence"/>
</dbReference>
<dbReference type="Pfam" id="PF23593">
    <property type="entry name" value="HEAT_ATR"/>
    <property type="match status" value="1"/>
</dbReference>
<dbReference type="InterPro" id="IPR012337">
    <property type="entry name" value="RNaseH-like_sf"/>
</dbReference>
<dbReference type="InterPro" id="IPR029063">
    <property type="entry name" value="SAM-dependent_MTases_sf"/>
</dbReference>
<dbReference type="Pfam" id="PF02259">
    <property type="entry name" value="FAT"/>
    <property type="match status" value="1"/>
</dbReference>
<dbReference type="InterPro" id="IPR001045">
    <property type="entry name" value="Spermi_synthase"/>
</dbReference>
<keyword evidence="12" id="KW-0067">ATP-binding</keyword>
<evidence type="ECO:0000256" key="15">
    <source>
        <dbReference type="ARBA" id="ARBA00047899"/>
    </source>
</evidence>
<dbReference type="Pfam" id="PF02260">
    <property type="entry name" value="FATC"/>
    <property type="match status" value="1"/>
</dbReference>
<keyword evidence="14" id="KW-0131">Cell cycle</keyword>
<evidence type="ECO:0000256" key="8">
    <source>
        <dbReference type="ARBA" id="ARBA00022702"/>
    </source>
</evidence>
<dbReference type="EC" id="2.7.11.1" evidence="5"/>
<dbReference type="NCBIfam" id="NF002010">
    <property type="entry name" value="PRK00811.1"/>
    <property type="match status" value="1"/>
</dbReference>
<dbReference type="GO" id="GO:0005576">
    <property type="term" value="C:extracellular region"/>
    <property type="evidence" value="ECO:0007669"/>
    <property type="project" value="UniProtKB-SubCell"/>
</dbReference>
<feature type="domain" description="PI3K/PI4K catalytic" evidence="21">
    <location>
        <begin position="347"/>
        <end position="664"/>
    </location>
</feature>
<sequence length="1912" mass="216850">MNFEAVLHYKHQNQARDEKKKLRHVSGTSITSANTEGSNSDSEAESTENSPLPSPVQKKVTEDLSKTLLLYTVPAVQGFFRSISLSRGNNLQDTLRVLTLWFDYGHWPDVNEALVEGVKAIQIDTWLQVIPQLIARIDTPRPLVGRLIHQLLTDIGRYHPQALIYPLTVASKSTTTARHNAANKILKNMCEHSNTLVQQAMMVSEELIRVAILWHEMWHEGLEEASRLYFGERNVKGMFEVLEPLHAMMERGPQTLKETSFNQAYGRDLMEAQEWCRKYMKSGNVKDLTQAWDLYYHVFRRISKQLPQLTSLELQYVSPKLLMCRDLELAVPGTYDPNQPIIRIQSIAPSLQVITSKQRPRKLTLMGSNGHEFVFLLKGHEDLRQDERVMQLFGLVNTLLANDPTSLRKNLSIQRYAVIPLSTNSGLIGWVPHCDTLHALIRDYREKKKILLNIEHRIMLRMAPDYDHLTLMQKVEVFEHAVNNTAGDDLAKLLWLKSPSSEVWFDRRTNYTRSLAVMSMVGYILGLGDRHPSNLMLDRLSGKILHIDFGDCFEVAMTREKFPEKIPFRLTRMLTNAMEVTGLDGNYRITCHTVMEVLREHKDSVMAVLEAFVYDPLLNWRLMDKMLDNVELGETAHKKTGTTVPESIHSFIGDGLVKPEALNKKAIQIINRVRDKLTGRDFSHDETLDVPTQVELLIKQATSHENLCQCYIGCTSAFPAIPLSRETTLSKMAAAGGGGSRSAAVKTGQIMETGSGGGGTTHMNTGDTVLPGFRDADSFVKHALGTVVAATKASNGLPQPGDEYDFYRSFPGFRAYCETQGDRLLHCMSKVMQYHGCRSHIKDRSKATELEDKFDLLVDSNDVILERVGILLDEAAGVNKNQQPILPAGMQLPKTIVSSWNRKSGESHRTKSETFRLLHAKNITRPQLKFREKIDNSNTPFVPKLFVKPNALKPLPEALAKSRQERKERPEDLDVPAALADFLHQQRTQQTEQDMFAHPYQYELEHFVPPDETLKKPQLQMYRPVEDAPCHFISTLDELVELNEKLVRCKEFAVDLEHHSYRSFLGLTCLMQISTRMEDFIIDTLELRSDMYILNEAFTDPAIVKVLHGADSDVEWLQKDFGLYLVNMFDTHQAARLLNLGRHSLDHLLKLYCHVETDKQYQLADWRIRPLPEEMIQYARDDTHYLLYIYDKVREALWERGNRQPTQVQVVWQRSRDICLKVCAAKPYATEDSRGAAQSETATTVKKKGSLLNPERLENHLFGPHDNSRVPLDDIQNLSALEPAPVLECGSLFSDSDGEMDSTRVLPNSTCLVATATISIFSEPDVDEGNEKNLTVAQQKAQRIMESFENPFRMYLPSEQNPAHISQSAKFDPSSKIYEISNRWKLVSQAQLQKEAKEEAKKKAVQQRAAREQVQKECKATAENIVSVRQQAVQEKASKKRERITSEPGTETPKQEKKRPKASQQPEEQEMPKQFTPFDYSKSNFKVFAGNGKSKQSSQFDPAKQAHTGKKFSGANKLQHPAGNKSMSYLAGKSDRKTYGNVLVLDGVIQCTERDEFSYQEMIANLPLCSHPDPRKVLIIGGGDGGVLREVVKHPSVDSVVQCEIDEDVIQVSKKYLPGMAVGYSSPKLTLHVGDGFEFMKQNQEAFDVIITDSSDPMGPAESLFKESYYQLMKTALREDGILCCQGECQWLHLDLIKEMRQFCKSLFPVVEYAYCTIPTYPSGQIGFMLCSKNPSTNFREPMQQLSQQQVEKMNLKYYNSDIHQAAFILPEFARKGSRAGYKRGCSHCLWQNRAQRQFPPPSRARSIMQLVASLVSVLLVAWSVRASALPGEERAAVASSREQTKARKDMILKMLVGLLDGMDTGREAASTDFEEPLESKLEEEQLALGRLSQRDRKAPCKNFFWKTFTSC</sequence>
<organism evidence="25 26">
    <name type="scientific">Chelonia mydas</name>
    <name type="common">Green sea-turtle</name>
    <name type="synonym">Chelonia agassizi</name>
    <dbReference type="NCBI Taxonomy" id="8469"/>
    <lineage>
        <taxon>Eukaryota</taxon>
        <taxon>Metazoa</taxon>
        <taxon>Chordata</taxon>
        <taxon>Craniata</taxon>
        <taxon>Vertebrata</taxon>
        <taxon>Euteleostomi</taxon>
        <taxon>Archelosauria</taxon>
        <taxon>Testudinata</taxon>
        <taxon>Testudines</taxon>
        <taxon>Cryptodira</taxon>
        <taxon>Durocryptodira</taxon>
        <taxon>Americhelydia</taxon>
        <taxon>Chelonioidea</taxon>
        <taxon>Cheloniidae</taxon>
        <taxon>Chelonia</taxon>
    </lineage>
</organism>
<dbReference type="InterPro" id="IPR036738">
    <property type="entry name" value="FRB_sf"/>
</dbReference>
<dbReference type="InterPro" id="IPR002562">
    <property type="entry name" value="3'-5'_exonuclease_dom"/>
</dbReference>
<dbReference type="STRING" id="8469.M7CKC7"/>
<dbReference type="Pfam" id="PF08771">
    <property type="entry name" value="FRB_dom"/>
    <property type="match status" value="1"/>
</dbReference>
<evidence type="ECO:0000256" key="10">
    <source>
        <dbReference type="ARBA" id="ARBA00022741"/>
    </source>
</evidence>
<evidence type="ECO:0000256" key="4">
    <source>
        <dbReference type="ARBA" id="ARBA00011031"/>
    </source>
</evidence>
<evidence type="ECO:0000256" key="13">
    <source>
        <dbReference type="ARBA" id="ARBA00023157"/>
    </source>
</evidence>
<dbReference type="InterPro" id="IPR009076">
    <property type="entry name" value="FRB_dom"/>
</dbReference>
<dbReference type="GO" id="GO:0005179">
    <property type="term" value="F:hormone activity"/>
    <property type="evidence" value="ECO:0007669"/>
    <property type="project" value="UniProtKB-KW"/>
</dbReference>
<dbReference type="PROSITE" id="PS51006">
    <property type="entry name" value="PABS_2"/>
    <property type="match status" value="1"/>
</dbReference>
<dbReference type="SUPFAM" id="SSF53335">
    <property type="entry name" value="S-adenosyl-L-methionine-dependent methyltransferases"/>
    <property type="match status" value="1"/>
</dbReference>
<dbReference type="GO" id="GO:0016242">
    <property type="term" value="P:negative regulation of macroautophagy"/>
    <property type="evidence" value="ECO:0007669"/>
    <property type="project" value="TreeGrafter"/>
</dbReference>
<dbReference type="InterPro" id="IPR037163">
    <property type="entry name" value="Spermidine_synt_N_sf"/>
</dbReference>
<dbReference type="SUPFAM" id="SSF56112">
    <property type="entry name" value="Protein kinase-like (PK-like)"/>
    <property type="match status" value="1"/>
</dbReference>
<dbReference type="GO" id="GO:0031932">
    <property type="term" value="C:TORC2 complex"/>
    <property type="evidence" value="ECO:0007669"/>
    <property type="project" value="UniProtKB-ARBA"/>
</dbReference>
<feature type="region of interest" description="Disordered" evidence="20">
    <location>
        <begin position="1491"/>
        <end position="1525"/>
    </location>
</feature>
<feature type="domain" description="PABS" evidence="22">
    <location>
        <begin position="1535"/>
        <end position="1733"/>
    </location>
</feature>
<evidence type="ECO:0000256" key="20">
    <source>
        <dbReference type="SAM" id="MobiDB-lite"/>
    </source>
</evidence>
<feature type="domain" description="FAT" evidence="23">
    <location>
        <begin position="1"/>
        <end position="173"/>
    </location>
</feature>
<dbReference type="InterPro" id="IPR003151">
    <property type="entry name" value="PIK-rel_kinase_FAT"/>
</dbReference>
<feature type="compositionally biased region" description="Polar residues" evidence="20">
    <location>
        <begin position="26"/>
        <end position="51"/>
    </location>
</feature>
<evidence type="ECO:0000256" key="2">
    <source>
        <dbReference type="ARBA" id="ARBA00007867"/>
    </source>
</evidence>
<dbReference type="FunFam" id="1.10.1070.11:FF:000007">
    <property type="entry name" value="Serine/threonine-protein kinase TOR"/>
    <property type="match status" value="1"/>
</dbReference>
<dbReference type="InterPro" id="IPR012588">
    <property type="entry name" value="Exosome-assoc_fac_Rrp6_N"/>
</dbReference>
<keyword evidence="13" id="KW-1015">Disulfide bond</keyword>
<evidence type="ECO:0000259" key="21">
    <source>
        <dbReference type="PROSITE" id="PS50290"/>
    </source>
</evidence>
<keyword evidence="17" id="KW-0620">Polyamine biosynthesis</keyword>
<feature type="region of interest" description="Disordered" evidence="20">
    <location>
        <begin position="1431"/>
        <end position="1478"/>
    </location>
</feature>
<dbReference type="CDD" id="cd06147">
    <property type="entry name" value="Rrp6p_like_exo"/>
    <property type="match status" value="1"/>
</dbReference>
<evidence type="ECO:0000313" key="25">
    <source>
        <dbReference type="EMBL" id="EMP41527.1"/>
    </source>
</evidence>
<dbReference type="InterPro" id="IPR014009">
    <property type="entry name" value="PIK_FAT"/>
</dbReference>
<evidence type="ECO:0000259" key="24">
    <source>
        <dbReference type="PROSITE" id="PS51190"/>
    </source>
</evidence>
<dbReference type="PROSITE" id="PS51190">
    <property type="entry name" value="FATC"/>
    <property type="match status" value="1"/>
</dbReference>
<keyword evidence="8" id="KW-0372">Hormone</keyword>
<dbReference type="Gene3D" id="1.10.1070.11">
    <property type="entry name" value="Phosphatidylinositol 3-/4-kinase, catalytic domain"/>
    <property type="match status" value="1"/>
</dbReference>
<dbReference type="GO" id="GO:0038202">
    <property type="term" value="P:TORC1 signaling"/>
    <property type="evidence" value="ECO:0007669"/>
    <property type="project" value="TreeGrafter"/>
</dbReference>
<dbReference type="InterPro" id="IPR036940">
    <property type="entry name" value="PI3/4_kinase_cat_sf"/>
</dbReference>
<evidence type="ECO:0000256" key="17">
    <source>
        <dbReference type="PROSITE-ProRule" id="PRU00354"/>
    </source>
</evidence>
<dbReference type="PANTHER" id="PTHR11139:SF9">
    <property type="entry name" value="SERINE_THREONINE-PROTEIN KINASE MTOR"/>
    <property type="match status" value="1"/>
</dbReference>
<dbReference type="Gene3D" id="3.40.50.150">
    <property type="entry name" value="Vaccinia Virus protein VP39"/>
    <property type="match status" value="1"/>
</dbReference>
<keyword evidence="6" id="KW-0964">Secreted</keyword>
<dbReference type="InterPro" id="IPR003152">
    <property type="entry name" value="FATC_dom"/>
</dbReference>
<dbReference type="FunFam" id="3.30.420.10:FF:000022">
    <property type="entry name" value="Exosome component 10"/>
    <property type="match status" value="1"/>
</dbReference>
<evidence type="ECO:0000256" key="6">
    <source>
        <dbReference type="ARBA" id="ARBA00022525"/>
    </source>
</evidence>
<dbReference type="GO" id="GO:0008408">
    <property type="term" value="F:3'-5' exonuclease activity"/>
    <property type="evidence" value="ECO:0007669"/>
    <property type="project" value="InterPro"/>
</dbReference>
<keyword evidence="7 17" id="KW-0808">Transferase</keyword>
<dbReference type="FunFam" id="1.20.120.150:FF:000001">
    <property type="entry name" value="Serine/threonine-protein kinase TOR"/>
    <property type="match status" value="1"/>
</dbReference>
<dbReference type="PROSITE" id="PS00915">
    <property type="entry name" value="PI3_4_KINASE_1"/>
    <property type="match status" value="1"/>
</dbReference>
<comment type="catalytic activity">
    <reaction evidence="16">
        <text>L-seryl-[protein] + ATP = O-phospho-L-seryl-[protein] + ADP + H(+)</text>
        <dbReference type="Rhea" id="RHEA:17989"/>
        <dbReference type="Rhea" id="RHEA-COMP:9863"/>
        <dbReference type="Rhea" id="RHEA-COMP:11604"/>
        <dbReference type="ChEBI" id="CHEBI:15378"/>
        <dbReference type="ChEBI" id="CHEBI:29999"/>
        <dbReference type="ChEBI" id="CHEBI:30616"/>
        <dbReference type="ChEBI" id="CHEBI:83421"/>
        <dbReference type="ChEBI" id="CHEBI:456216"/>
        <dbReference type="EC" id="2.7.11.1"/>
    </reaction>
</comment>
<dbReference type="GO" id="GO:0010605">
    <property type="term" value="P:negative regulation of macromolecule metabolic process"/>
    <property type="evidence" value="ECO:0007669"/>
    <property type="project" value="UniProtKB-ARBA"/>
</dbReference>
<dbReference type="Gene3D" id="1.20.120.150">
    <property type="entry name" value="FKBP12-rapamycin binding domain"/>
    <property type="match status" value="1"/>
</dbReference>
<protein>
    <recommendedName>
        <fullName evidence="5">non-specific serine/threonine protein kinase</fullName>
        <ecNumber evidence="5">2.7.11.1</ecNumber>
    </recommendedName>
</protein>
<dbReference type="SMART" id="SM00474">
    <property type="entry name" value="35EXOc"/>
    <property type="match status" value="1"/>
</dbReference>
<dbReference type="GO" id="GO:0045787">
    <property type="term" value="P:positive regulation of cell cycle"/>
    <property type="evidence" value="ECO:0007669"/>
    <property type="project" value="UniProtKB-ARBA"/>
</dbReference>
<feature type="region of interest" description="Disordered" evidence="20">
    <location>
        <begin position="10"/>
        <end position="57"/>
    </location>
</feature>
<comment type="similarity">
    <text evidence="2 18">Belongs to the spermidine/spermine synthase family.</text>
</comment>
<dbReference type="GO" id="GO:0006596">
    <property type="term" value="P:polyamine biosynthetic process"/>
    <property type="evidence" value="ECO:0007669"/>
    <property type="project" value="UniProtKB-UniRule"/>
</dbReference>
<dbReference type="FunFam" id="3.40.50.150:FF:000013">
    <property type="entry name" value="Spermidine synthase"/>
    <property type="match status" value="1"/>
</dbReference>
<dbReference type="InterPro" id="IPR049559">
    <property type="entry name" value="Rrp6p-like_exo"/>
</dbReference>
<dbReference type="GO" id="GO:0031931">
    <property type="term" value="C:TORC1 complex"/>
    <property type="evidence" value="ECO:0007669"/>
    <property type="project" value="TreeGrafter"/>
</dbReference>
<dbReference type="NCBIfam" id="TIGR00417">
    <property type="entry name" value="speE"/>
    <property type="match status" value="1"/>
</dbReference>
<dbReference type="Pfam" id="PF01612">
    <property type="entry name" value="DNA_pol_A_exo1"/>
    <property type="match status" value="1"/>
</dbReference>
<dbReference type="Gene3D" id="2.30.140.10">
    <property type="entry name" value="Spermidine synthase, tetramerisation domain"/>
    <property type="match status" value="1"/>
</dbReference>
<evidence type="ECO:0000256" key="3">
    <source>
        <dbReference type="ARBA" id="ARBA00008327"/>
    </source>
</evidence>
<proteinExistence type="inferred from homology"/>
<feature type="active site" description="Proton acceptor" evidence="17">
    <location>
        <position position="1653"/>
    </location>
</feature>
<dbReference type="Pfam" id="PF01564">
    <property type="entry name" value="Spermine_synth"/>
    <property type="match status" value="1"/>
</dbReference>
<evidence type="ECO:0000256" key="9">
    <source>
        <dbReference type="ARBA" id="ARBA00022737"/>
    </source>
</evidence>
<feature type="domain" description="FATC" evidence="24">
    <location>
        <begin position="686"/>
        <end position="718"/>
    </location>
</feature>
<dbReference type="Gene3D" id="3.30.1010.10">
    <property type="entry name" value="Phosphatidylinositol 3-kinase Catalytic Subunit, Chain A, domain 4"/>
    <property type="match status" value="1"/>
</dbReference>
<evidence type="ECO:0000259" key="22">
    <source>
        <dbReference type="PROSITE" id="PS51006"/>
    </source>
</evidence>
<evidence type="ECO:0000256" key="16">
    <source>
        <dbReference type="ARBA" id="ARBA00048679"/>
    </source>
</evidence>
<dbReference type="InterPro" id="IPR000403">
    <property type="entry name" value="PI3/4_kinase_cat_dom"/>
</dbReference>
<dbReference type="GO" id="GO:0003676">
    <property type="term" value="F:nucleic acid binding"/>
    <property type="evidence" value="ECO:0007669"/>
    <property type="project" value="InterPro"/>
</dbReference>
<dbReference type="InterPro" id="IPR026683">
    <property type="entry name" value="TOR_cat"/>
</dbReference>
<dbReference type="PROSITE" id="PS50290">
    <property type="entry name" value="PI3_4_KINASE_3"/>
    <property type="match status" value="1"/>
</dbReference>
<dbReference type="PROSITE" id="PS00916">
    <property type="entry name" value="PI3_4_KINASE_2"/>
    <property type="match status" value="1"/>
</dbReference>
<comment type="subcellular location">
    <subcellularLocation>
        <location evidence="1">Secreted</location>
    </subcellularLocation>
</comment>
<dbReference type="FunFam" id="3.30.1010.10:FF:000004">
    <property type="entry name" value="Serine/threonine-protein kinase TOR"/>
    <property type="match status" value="1"/>
</dbReference>
<dbReference type="PANTHER" id="PTHR11139">
    <property type="entry name" value="ATAXIA TELANGIECTASIA MUTATED ATM -RELATED"/>
    <property type="match status" value="1"/>
</dbReference>
<dbReference type="EMBL" id="KB489737">
    <property type="protein sequence ID" value="EMP41527.1"/>
    <property type="molecule type" value="Genomic_DNA"/>
</dbReference>
<evidence type="ECO:0000256" key="18">
    <source>
        <dbReference type="RuleBase" id="RU003836"/>
    </source>
</evidence>
<dbReference type="InterPro" id="IPR036397">
    <property type="entry name" value="RNaseH_sf"/>
</dbReference>
<dbReference type="InterPro" id="IPR030374">
    <property type="entry name" value="PABS"/>
</dbReference>
<dbReference type="GO" id="GO:0044877">
    <property type="term" value="F:protein-containing complex binding"/>
    <property type="evidence" value="ECO:0007669"/>
    <property type="project" value="InterPro"/>
</dbReference>
<dbReference type="CDD" id="cd02440">
    <property type="entry name" value="AdoMet_MTases"/>
    <property type="match status" value="1"/>
</dbReference>
<dbReference type="SUPFAM" id="SSF47212">
    <property type="entry name" value="FKBP12-rapamycin-binding domain of FKBP-rapamycin-associated protein (FRAP)"/>
    <property type="match status" value="1"/>
</dbReference>